<reference evidence="3 4" key="1">
    <citation type="submission" date="2022-03" db="EMBL/GenBank/DDBJ databases">
        <authorList>
            <person name="Jo J.-H."/>
            <person name="Im W.-T."/>
        </authorList>
    </citation>
    <scope>NUCLEOTIDE SEQUENCE [LARGE SCALE GENOMIC DNA]</scope>
    <source>
        <strain evidence="3 4">SM33</strain>
    </source>
</reference>
<gene>
    <name evidence="3" type="ORF">LZ016_12650</name>
</gene>
<dbReference type="Pfam" id="PF01551">
    <property type="entry name" value="Peptidase_M23"/>
    <property type="match status" value="1"/>
</dbReference>
<evidence type="ECO:0000313" key="3">
    <source>
        <dbReference type="EMBL" id="MCH8616942.1"/>
    </source>
</evidence>
<dbReference type="Gene3D" id="2.70.70.10">
    <property type="entry name" value="Glucose Permease (Domain IIA)"/>
    <property type="match status" value="1"/>
</dbReference>
<dbReference type="InterPro" id="IPR016047">
    <property type="entry name" value="M23ase_b-sheet_dom"/>
</dbReference>
<accession>A0ABS9VPQ9</accession>
<feature type="domain" description="M23ase beta-sheet core" evidence="2">
    <location>
        <begin position="269"/>
        <end position="363"/>
    </location>
</feature>
<keyword evidence="4" id="KW-1185">Reference proteome</keyword>
<dbReference type="EMBL" id="JAKZHW010000002">
    <property type="protein sequence ID" value="MCH8616942.1"/>
    <property type="molecule type" value="Genomic_DNA"/>
</dbReference>
<proteinExistence type="predicted"/>
<evidence type="ECO:0000256" key="1">
    <source>
        <dbReference type="ARBA" id="ARBA00022729"/>
    </source>
</evidence>
<dbReference type="InterPro" id="IPR011055">
    <property type="entry name" value="Dup_hybrid_motif"/>
</dbReference>
<name>A0ABS9VPQ9_9SPHN</name>
<dbReference type="InterPro" id="IPR050570">
    <property type="entry name" value="Cell_wall_metabolism_enzyme"/>
</dbReference>
<dbReference type="Proteomes" id="UP001203058">
    <property type="component" value="Unassembled WGS sequence"/>
</dbReference>
<dbReference type="Gene3D" id="3.10.450.350">
    <property type="match status" value="1"/>
</dbReference>
<comment type="caution">
    <text evidence="3">The sequence shown here is derived from an EMBL/GenBank/DDBJ whole genome shotgun (WGS) entry which is preliminary data.</text>
</comment>
<keyword evidence="1" id="KW-0732">Signal</keyword>
<dbReference type="CDD" id="cd12797">
    <property type="entry name" value="M23_peptidase"/>
    <property type="match status" value="1"/>
</dbReference>
<evidence type="ECO:0000259" key="2">
    <source>
        <dbReference type="Pfam" id="PF01551"/>
    </source>
</evidence>
<dbReference type="PANTHER" id="PTHR21666:SF289">
    <property type="entry name" value="L-ALA--D-GLU ENDOPEPTIDASE"/>
    <property type="match status" value="1"/>
</dbReference>
<sequence length="405" mass="43054">MVVNRVLRITALKGRNLLQARKDWLEDREGGEVVAFPRSPVEAPREFGRREPKRIDLLVDLHAEDIGPRWFRGAATLAGLCCTAIFLSPSFNPASLVPAKSRAPEIIKTVPLSELAAGQLPQEAEAPAMPKVAGVQMGSRGTIQRISGDVTEGLYWSLRAAGASPTIATEYLKAIATHMDVGEVAPFDRFDFAIAKGADGKPDQLIYAGIDRAQYDDVKLLKWNNKGQSSWFDGSAAPQVSAGLMAPVAGRITSGFGWRFHPILHFGRLHAGIDFGAPTGAPIVAAADGQVVAAGYAGGYGRQVRIVHSTGIVTTYSHMSSIAASPGLQVRQGQVIGYVGSSGLATGPHLHFEVRINGQPVNPLTARLVSRPTVEAPQLAAFKARLKDLLSIPMTPRGPAPSAAL</sequence>
<evidence type="ECO:0000313" key="4">
    <source>
        <dbReference type="Proteomes" id="UP001203058"/>
    </source>
</evidence>
<dbReference type="SUPFAM" id="SSF51261">
    <property type="entry name" value="Duplicated hybrid motif"/>
    <property type="match status" value="1"/>
</dbReference>
<dbReference type="RefSeq" id="WP_241447820.1">
    <property type="nucleotide sequence ID" value="NZ_JAKZHW010000002.1"/>
</dbReference>
<dbReference type="PANTHER" id="PTHR21666">
    <property type="entry name" value="PEPTIDASE-RELATED"/>
    <property type="match status" value="1"/>
</dbReference>
<organism evidence="3 4">
    <name type="scientific">Sphingomonas telluris</name>
    <dbReference type="NCBI Taxonomy" id="2907998"/>
    <lineage>
        <taxon>Bacteria</taxon>
        <taxon>Pseudomonadati</taxon>
        <taxon>Pseudomonadota</taxon>
        <taxon>Alphaproteobacteria</taxon>
        <taxon>Sphingomonadales</taxon>
        <taxon>Sphingomonadaceae</taxon>
        <taxon>Sphingomonas</taxon>
    </lineage>
</organism>
<protein>
    <submittedName>
        <fullName evidence="3">M23 family metallopeptidase</fullName>
    </submittedName>
</protein>